<keyword evidence="1" id="KW-0472">Membrane</keyword>
<accession>A0A381UGZ6</accession>
<gene>
    <name evidence="2" type="ORF">METZ01_LOCUS80264</name>
</gene>
<protein>
    <submittedName>
        <fullName evidence="2">Uncharacterized protein</fullName>
    </submittedName>
</protein>
<sequence length="361" mass="39360">MGVAGSNPIPVTIESPSSTGFFVYRHLGLVIRKIAYMKRLNTSNSQLYIRKIFLFYLFIILIFAGSGYAQTEFWNETSLVLKGAIDVHVHTSPDSGPRSVDAFELARIAVRYGMQALLFKNHFTQTASLAYLVNQAVPGIESYGGIVLNNTVGGINLNSVKMMSSMTGGYGRVVWMPTWDSEHYAKMGRPGSIIVPISNNGKLLPDVLKVLDLIAEKDLSLATGHSSPKESLLLISAAKAVGVQRIIVTHPLTPAVGMTIEQQVEAARLGAFLEYCVNPLLPSDTGKAKLDGGLPIEDMVSYIRAVGTDNAILSTDLGQELNPIHTDGMIFFVNKLLQQGFTKDEINRMIKKNPAEFLGLD</sequence>
<feature type="transmembrane region" description="Helical" evidence="1">
    <location>
        <begin position="47"/>
        <end position="69"/>
    </location>
</feature>
<dbReference type="Gene3D" id="3.20.20.140">
    <property type="entry name" value="Metal-dependent hydrolases"/>
    <property type="match status" value="1"/>
</dbReference>
<dbReference type="InterPro" id="IPR032466">
    <property type="entry name" value="Metal_Hydrolase"/>
</dbReference>
<dbReference type="InterPro" id="IPR046249">
    <property type="entry name" value="DUF6282"/>
</dbReference>
<organism evidence="2">
    <name type="scientific">marine metagenome</name>
    <dbReference type="NCBI Taxonomy" id="408172"/>
    <lineage>
        <taxon>unclassified sequences</taxon>
        <taxon>metagenomes</taxon>
        <taxon>ecological metagenomes</taxon>
    </lineage>
</organism>
<dbReference type="SUPFAM" id="SSF51556">
    <property type="entry name" value="Metallo-dependent hydrolases"/>
    <property type="match status" value="1"/>
</dbReference>
<evidence type="ECO:0000313" key="2">
    <source>
        <dbReference type="EMBL" id="SVA27410.1"/>
    </source>
</evidence>
<keyword evidence="1" id="KW-1133">Transmembrane helix</keyword>
<dbReference type="AlphaFoldDB" id="A0A381UGZ6"/>
<keyword evidence="1" id="KW-0812">Transmembrane</keyword>
<reference evidence="2" key="1">
    <citation type="submission" date="2018-05" db="EMBL/GenBank/DDBJ databases">
        <authorList>
            <person name="Lanie J.A."/>
            <person name="Ng W.-L."/>
            <person name="Kazmierczak K.M."/>
            <person name="Andrzejewski T.M."/>
            <person name="Davidsen T.M."/>
            <person name="Wayne K.J."/>
            <person name="Tettelin H."/>
            <person name="Glass J.I."/>
            <person name="Rusch D."/>
            <person name="Podicherti R."/>
            <person name="Tsui H.-C.T."/>
            <person name="Winkler M.E."/>
        </authorList>
    </citation>
    <scope>NUCLEOTIDE SEQUENCE</scope>
</reference>
<proteinExistence type="predicted"/>
<name>A0A381UGZ6_9ZZZZ</name>
<evidence type="ECO:0000256" key="1">
    <source>
        <dbReference type="SAM" id="Phobius"/>
    </source>
</evidence>
<dbReference type="Pfam" id="PF19799">
    <property type="entry name" value="DUF6282"/>
    <property type="match status" value="1"/>
</dbReference>
<dbReference type="EMBL" id="UINC01006418">
    <property type="protein sequence ID" value="SVA27410.1"/>
    <property type="molecule type" value="Genomic_DNA"/>
</dbReference>